<dbReference type="EMBL" id="NWUF01000050">
    <property type="protein sequence ID" value="PCE39717.1"/>
    <property type="molecule type" value="Genomic_DNA"/>
</dbReference>
<keyword evidence="2" id="KW-1185">Reference proteome</keyword>
<comment type="caution">
    <text evidence="1">The sequence shown here is derived from an EMBL/GenBank/DDBJ whole genome shotgun (WGS) entry which is preliminary data.</text>
</comment>
<organism evidence="1 2">
    <name type="scientific">Rhizorhabdus dicambivorans</name>
    <dbReference type="NCBI Taxonomy" id="1850238"/>
    <lineage>
        <taxon>Bacteria</taxon>
        <taxon>Pseudomonadati</taxon>
        <taxon>Pseudomonadota</taxon>
        <taxon>Alphaproteobacteria</taxon>
        <taxon>Sphingomonadales</taxon>
        <taxon>Sphingomonadaceae</taxon>
        <taxon>Rhizorhabdus</taxon>
    </lineage>
</organism>
<protein>
    <submittedName>
        <fullName evidence="1">Uncharacterized protein</fullName>
    </submittedName>
</protein>
<name>A0A2A4FNI6_9SPHN</name>
<reference evidence="1 2" key="1">
    <citation type="submission" date="2017-09" db="EMBL/GenBank/DDBJ databases">
        <title>The Catabolism of 3,6-Dichlorosalicylic acid is Initiated by the Cytochrome P450 Monooxygenase DsmABC in Rhizorhabdus dicambivorans Ndbn-20.</title>
        <authorList>
            <person name="Na L."/>
        </authorList>
    </citation>
    <scope>NUCLEOTIDE SEQUENCE [LARGE SCALE GENOMIC DNA]</scope>
    <source>
        <strain evidence="1 2">Ndbn-20m</strain>
    </source>
</reference>
<evidence type="ECO:0000313" key="2">
    <source>
        <dbReference type="Proteomes" id="UP000218934"/>
    </source>
</evidence>
<dbReference type="KEGG" id="rdi:CMV14_08145"/>
<dbReference type="Proteomes" id="UP000218934">
    <property type="component" value="Unassembled WGS sequence"/>
</dbReference>
<sequence>MERTGTDHYETTIAVESLGEDKTKILLMVEFEPQVDVNADALSEDISVFFRGCLKAMTKALNSSLPHTEH</sequence>
<proteinExistence type="predicted"/>
<gene>
    <name evidence="1" type="ORF">COO09_24090</name>
</gene>
<accession>A0A2A4FNI6</accession>
<dbReference type="AlphaFoldDB" id="A0A2A4FNI6"/>
<evidence type="ECO:0000313" key="1">
    <source>
        <dbReference type="EMBL" id="PCE39717.1"/>
    </source>
</evidence>